<keyword evidence="4" id="KW-1185">Reference proteome</keyword>
<feature type="compositionally biased region" description="Low complexity" evidence="1">
    <location>
        <begin position="705"/>
        <end position="716"/>
    </location>
</feature>
<evidence type="ECO:0000313" key="3">
    <source>
        <dbReference type="EMBL" id="SEP53028.1"/>
    </source>
</evidence>
<feature type="compositionally biased region" description="Basic and acidic residues" evidence="1">
    <location>
        <begin position="118"/>
        <end position="134"/>
    </location>
</feature>
<evidence type="ECO:0000313" key="4">
    <source>
        <dbReference type="Proteomes" id="UP000198582"/>
    </source>
</evidence>
<feature type="compositionally biased region" description="Low complexity" evidence="1">
    <location>
        <begin position="975"/>
        <end position="986"/>
    </location>
</feature>
<feature type="region of interest" description="Disordered" evidence="1">
    <location>
        <begin position="3620"/>
        <end position="3649"/>
    </location>
</feature>
<dbReference type="Pfam" id="PF12919">
    <property type="entry name" value="TcdA_TcdB"/>
    <property type="match status" value="1"/>
</dbReference>
<gene>
    <name evidence="3" type="ORF">SAMN04489732_123157</name>
</gene>
<feature type="region of interest" description="Disordered" evidence="1">
    <location>
        <begin position="4300"/>
        <end position="4319"/>
    </location>
</feature>
<dbReference type="STRING" id="394193.SAMN04489732_123157"/>
<feature type="compositionally biased region" description="Polar residues" evidence="1">
    <location>
        <begin position="1006"/>
        <end position="1020"/>
    </location>
</feature>
<feature type="region of interest" description="Disordered" evidence="1">
    <location>
        <begin position="4158"/>
        <end position="4240"/>
    </location>
</feature>
<feature type="compositionally biased region" description="Polar residues" evidence="1">
    <location>
        <begin position="135"/>
        <end position="160"/>
    </location>
</feature>
<feature type="compositionally biased region" description="Low complexity" evidence="1">
    <location>
        <begin position="3627"/>
        <end position="3642"/>
    </location>
</feature>
<dbReference type="SUPFAM" id="SSF53448">
    <property type="entry name" value="Nucleotide-diphospho-sugar transferases"/>
    <property type="match status" value="1"/>
</dbReference>
<feature type="compositionally biased region" description="Polar residues" evidence="1">
    <location>
        <begin position="264"/>
        <end position="286"/>
    </location>
</feature>
<feature type="domain" description="GT44" evidence="2">
    <location>
        <begin position="4871"/>
        <end position="4933"/>
    </location>
</feature>
<feature type="compositionally biased region" description="Basic and acidic residues" evidence="1">
    <location>
        <begin position="3677"/>
        <end position="3686"/>
    </location>
</feature>
<feature type="compositionally biased region" description="Polar residues" evidence="1">
    <location>
        <begin position="101"/>
        <end position="117"/>
    </location>
</feature>
<feature type="compositionally biased region" description="Polar residues" evidence="1">
    <location>
        <begin position="298"/>
        <end position="307"/>
    </location>
</feature>
<feature type="region of interest" description="Disordered" evidence="1">
    <location>
        <begin position="2109"/>
        <end position="2136"/>
    </location>
</feature>
<feature type="compositionally biased region" description="Basic and acidic residues" evidence="1">
    <location>
        <begin position="670"/>
        <end position="680"/>
    </location>
</feature>
<feature type="region of interest" description="Disordered" evidence="1">
    <location>
        <begin position="969"/>
        <end position="1022"/>
    </location>
</feature>
<feature type="compositionally biased region" description="Basic and acidic residues" evidence="1">
    <location>
        <begin position="328"/>
        <end position="338"/>
    </location>
</feature>
<feature type="compositionally biased region" description="Polar residues" evidence="1">
    <location>
        <begin position="209"/>
        <end position="218"/>
    </location>
</feature>
<feature type="region of interest" description="Disordered" evidence="1">
    <location>
        <begin position="666"/>
        <end position="783"/>
    </location>
</feature>
<feature type="region of interest" description="Disordered" evidence="1">
    <location>
        <begin position="1393"/>
        <end position="1420"/>
    </location>
</feature>
<reference evidence="4" key="1">
    <citation type="submission" date="2016-10" db="EMBL/GenBank/DDBJ databases">
        <authorList>
            <person name="Varghese N."/>
            <person name="Submissions S."/>
        </authorList>
    </citation>
    <scope>NUCLEOTIDE SEQUENCE [LARGE SCALE GENOMIC DNA]</scope>
    <source>
        <strain evidence="4">DSM 44993</strain>
    </source>
</reference>
<proteinExistence type="predicted"/>
<feature type="region of interest" description="Disordered" evidence="1">
    <location>
        <begin position="5050"/>
        <end position="5072"/>
    </location>
</feature>
<evidence type="ECO:0000259" key="2">
    <source>
        <dbReference type="Pfam" id="PF12919"/>
    </source>
</evidence>
<dbReference type="GO" id="GO:0016757">
    <property type="term" value="F:glycosyltransferase activity"/>
    <property type="evidence" value="ECO:0007669"/>
    <property type="project" value="InterPro"/>
</dbReference>
<evidence type="ECO:0000256" key="1">
    <source>
        <dbReference type="SAM" id="MobiDB-lite"/>
    </source>
</evidence>
<organism evidence="3 4">
    <name type="scientific">Amycolatopsis saalfeldensis</name>
    <dbReference type="NCBI Taxonomy" id="394193"/>
    <lineage>
        <taxon>Bacteria</taxon>
        <taxon>Bacillati</taxon>
        <taxon>Actinomycetota</taxon>
        <taxon>Actinomycetes</taxon>
        <taxon>Pseudonocardiales</taxon>
        <taxon>Pseudonocardiaceae</taxon>
        <taxon>Amycolatopsis</taxon>
    </lineage>
</organism>
<feature type="region of interest" description="Disordered" evidence="1">
    <location>
        <begin position="3015"/>
        <end position="3045"/>
    </location>
</feature>
<feature type="compositionally biased region" description="Pro residues" evidence="1">
    <location>
        <begin position="4187"/>
        <end position="4204"/>
    </location>
</feature>
<feature type="compositionally biased region" description="Polar residues" evidence="1">
    <location>
        <begin position="67"/>
        <end position="84"/>
    </location>
</feature>
<feature type="region of interest" description="Disordered" evidence="1">
    <location>
        <begin position="3677"/>
        <end position="3729"/>
    </location>
</feature>
<dbReference type="Proteomes" id="UP000198582">
    <property type="component" value="Unassembled WGS sequence"/>
</dbReference>
<dbReference type="InterPro" id="IPR029044">
    <property type="entry name" value="Nucleotide-diphossugar_trans"/>
</dbReference>
<feature type="compositionally biased region" description="Low complexity" evidence="1">
    <location>
        <begin position="241"/>
        <end position="252"/>
    </location>
</feature>
<dbReference type="EMBL" id="FOEF01000023">
    <property type="protein sequence ID" value="SEP53028.1"/>
    <property type="molecule type" value="Genomic_DNA"/>
</dbReference>
<name>A0A1H8YNS2_9PSEU</name>
<feature type="region of interest" description="Disordered" evidence="1">
    <location>
        <begin position="2256"/>
        <end position="2282"/>
    </location>
</feature>
<sequence>MPTAVAGSVGGVKPTSGPDVTSPAVVGAHSSSVDVPSSLRHDPTPTPQTVTPASPDPKVDTAPKPDLSTSSDTGSKVEANTNTDTKVDTKAEVAPLVSPKPTISTTSHDPSPAPNSDSHVKPEPHQDNGGRTDHGPNTTMHPDAKSSPNPSSDLKMSPAQNPAVKTEPKVDGKPDTRPEAKGDTSSGPKGDSKPGTKTSPVADPKVSPNPATKNSRNTGNDRKIGIKTATDAPVAKNLHTPASAPRPRGANPAPNPHTEPAVRPSTSPNTGSNTATGTSPNNSAKPSTEPGKNPNPEPSQDQNQNPTHNHEQRTTAQRIESYGQLDPANRKEMQDYSRFKSYWDTSGPQSDAAPPRRDYAPSERAFLRRDDGSTVGLTPLIAAKWQVDHGQSDALKPFRTENVHDFIYPKRDGAPVRVYDVNDIGSFLKDVATDAGAREIEHHQAWTGAVHDFADWVTGKYPPERFSYVGLGRSPAPVLAALQSNGHDAVSVPLSKFRPGPSTDDSVLNTAFEGDPGLTKDQQDMLGEHFAEFLNGLPRTKNIVVIDYTESAKSLLAAQHYLQQRLDRLPGPKLEVHALAMHQQLETDRLNRTIASITGDAQSTLGWAYERMLHPDRAAQRDQFRDRFHMVSLDADGPLGPNGKAFSDLVKGQRFDDLAEYGSYNFQGKTDSRADFDNGRPHRRHEPNPDGSAYDALKESIGTRNPANPEPANTNAPPKPPPSTNPSAEKNPGTSTKDLPPAKDWSNQRDSAPATRFSSERFDPAKSISQQFTGNREGLRGGQLGGAITQMRYDVRRFEESPGNWVREFTVPLDLTSQSGSVSIDARNQLAADLQSHLDATVNQHYRLPGGDQLHVRVDANATNDIHPNDDSWESDSSRGVPVNIHDSTVDENTPATNQLNWDVHDASTGLTHEVMHFLGLGEGYRDSRLLFNRQDTPGVMGPDAWTDSSLTPQNLSQLENVSNTANIRDHHLGDPAATTPSAPHHTPAPDHHAEPKPTLHYPTEAPSSAHVTVNGSRTVDATPGTVVRRDAFDPDQHTMLGVHGLDAVIVGGDTTHENFRQAIAHSLPDNTPRETARITSQLEGSHHTDLGQIAHDAGVRVHVLDPGGGWTSHGPETGRPVHIVKSTVDGKDTYLGTKENVHIGRPGVSYPGPTVLDGDRKVVHRGEFEVETVRGEHYVRMYTAVLDPAARDSDFKDVHQNADGTVDVFAGGTAQTFWVGGGRPMRAVQWAAKYEHDANRGSDMQPVLRSFLVPLKTFNQVSREATVEALSKDNSLAMNVDQAGDTNQFGLRGEHFEQMRDNALKGSLVTYAPGGKDIKLPDLAGRREDISDLYVRLGLSPDFDSAGLGRENDPWFDWSKESGQDRKYFSNDPGKLSALAKTLSGHYHTWKGSPEAFFTPPGDSTPGVNSGQARDSQEQRQQDLNVFLNTHGPSGQVVGQLTDGIGDALTSAVDAGPHTVPLDGPAVRDQVLIEAKNLNNALTTAVTNLVRERAKGPDGFVPPTARIDTIEGLRDVMSDPSFVDEVAKRAAEQMVDNAVNTIGATHGTQDFRAGLNTIVQDAVKSQFALKDGKFSPEVEKGFQKTTGSKRGYFTGPRVDVIGGAVSKHLKADGNIETLVHDTGLGLDRETVKQRLSEHVVPEAVSDVAKQNLVDASPDQLKDTFRNALQGGADRLRKNLNEDPVLKFAVANERTRLGDAAAQVINDPHTVDGITFTPVTREQADAFMDKVPDYATQAEIGAAIATDERRVKVDFNTRENQLDPSRTKVESKTFENEYGHWGAGAVPGHTRQHPAGVFERHQQIGRSLGTTIGDQLARPDERSAKAVLDHLVREADRDNPDRHDSLRRKFDEVVKADPKNPRYRTGDTANPNTFGEHAQMVLNQYLRLTQGQNDNGRFVSRDALAKAILFHDMEKVNSKNQFGDGQGRHDREPEHRGAVDQMNRHEGLWGNSRDFRIARAMVDADPFGFYFRPGKGLDVDGVHSFIKGLAHQVGSPRGGAPTAVDVRNLFNEFHEYYQAGFSSYFSDSHFAHEQHGDVRSFGKPALSGLKTDPDGKLVTTDGGHRFAYLDDKGKGAKQSYEQKYRDLRDRFDKDVAKEEQERVVYVNDDNPATGVTHDSDRGVQAVKESNPNGKPSALARVRMRDFTNEEKGAIDDALGHYSPIIGDQRANSSRAGVEQEVRHIGAVNFGLERGEIAYGMGGEYIGSHQTVNLYAPAMLSREFGGGQRGLEGTVTHELSHGLLKYALDDYGKHVGSWNEDGSPNRGPDAEPPSDAKARSDQADFKAAVKSHLLGRAGLEQKAPRRAEFVAQLEQQHPDVFARQGTELSGPRAERVYQALKDRQADFNEHTGYWDRDGFPSFTGERPITKYGATNVNEDMAETAKYYFLDPDKLRAEAPRRAAFFDQLVSDWKKPSDDTVLVADNETDTPPDDRALRDRLPEYARDGQALGALVPVDVQGAKDVGTTIERLIRNLDPGRTNPPKPVGIDAITGTLDGPGFESFLGPGRKSMVRVGEKWYEVHVKAEPDLAAVGADQVTKQPNPTIADVNDQNQTTHAQPQTDSTTGTVGSSYFGLFPAGPYASVGATAQLASPSAEHTSTVTGTEQRVIRSAGEVDRADVPVKYTITVSDQNGGPTGSTVDGRVSLLLPQDLANLKPHTIQGTPTPPKPDWHEQIEFLTPEAVLLDEQSLFNQVSALLHPSVTKFGAPGRSALQDFVSGGGIRGVLGTAMQGSPVVSNDLLSPHGSHRDAVQLQARPKGVELVGVVPGDSELRFNDSSVNGGSTAATSKSGLDVNAIFGGGAYIPGAVGGVGGVSGSASAKVSQTSTSGTNVTTKSTVNAKGDVGLYKVKVDVEVTTASGDKATVEATAYVRMGLPEAKAQGLPVPEGTRDKLTDVGKRHEPPYLASAVAAGQARAGSFTPAAKVQPQIENALRDRPGFGKFLPRWDKFQSDSKGSTRDVAERLANLRKLTSAFSPAALKSKMDSLLGPGVSVQLKRRGLFTDEYLSVTVKAKVGPGEHLGQATGRSVKGSVASSPSLNTSTTTEKGWSAGLEGRMIIPGATAITSLGISPTVTPVQYSDSRTWKNTGGPTVTTTLSAGGSPDSQVFSHDVEFEVEITSYTRNRPWVKRLTPGSPFRVTPTVSTVAKTGDGGGVALPKISGKVDLWVNDGSALKKDPAEFTPGKSGTVALTPSETPRIDDLARQPNPPKFLHVEAFANTEVLRDEALRQLQRAAGGDAVLGLPGGEARNRVDRMFSPETFRNGLPRFLSQGAQSGGFRYERRVADRVGGLGMGMSLSNPKLVVTSDAGGSDTTYAGGGKAGYENSRKQAVEANAQLGLTIRPDGSDTHGQGQIYGSLKWSPWVRTSGSSKELSASVDHVNRAPSKSRTVLVQYDADVRLVAESRQESLVNGSTARSGADVKLPGAVFVRMTEDQAREQGLLPALEPRTAPPGELTSPALVGAQSSSLGAAVVENAPDLSQLVRDARTQLGRTGDKLLPKSVLDDSMNNLQRMLDLASPESVTSLVDSSLDGGVPLVLHDAGILSTDSYQVLLKGTVTSGEFLDVVHDGGEVDHVVNSGCTAKANSGHGSSYGGQFRGAGRGLFQSTPSKTSGYDGAYAGISGTKSKSDQTVSTDTTTSAHTASAGGPAVRHRHQVRFELVVQRGGRTYPIAHQDTRLTVRSSADDQKISAQNQPARTAYAPRTTELTPADATPERLTEWRQQGTGPLPRSALTEGLRGAGAVRAGAVRALRLAGAGDGLTGPGTGANNTLVSSVTNEMLQANLPGMVERPLEAPDLHEAAIFKNGHGSVKVYARLVSPDLAGLSDSVKLERSDQATNTFTGEAKQTVSGENQYNLGNGGLTDPSQNAHSWGGVDGRSPVGISDATATTSGGQRSVVGKPKGRTGLVGFDVEYRVVADLGDGRTGAVEVRVPASALVRMSDADLETLLGGALPDSLTKAQDAVKDAATEWRTAEEAVETAQREADDRWLEQRDSVKTLTKGAGELQVDVTADPARGVRQALADAENDARDAGRTLRDGNTEIVRQQDIAAQALSVAASTDEGSPERQALLDQVTRAEQRIQDIRDGQPALVQQRQAAQDRVARLAGVLDEYRNDHSDQTARRDSSLEDVRQAREKADAARQKWWDAKQNVDRRLDTHVWPRRGSTLDPNAARPIRRKPVPPATHRIPRKPVPQPTPHRIPRKPVPQPSTTAGPSTEPHRDGTVEARDTEPATISGWDAGSGRPYDFDVSEIELHQVTDRSGKVVAVSFLPASEQTSGVEHDWVADNSGTVSTLDEGVTPDRFDPALKDARDNGTTPDLNGRRFGEWAEQSAAPWGKGVEDNFFVFAHGRPQSVRLTLLGGRTVRVDGAAFARIVANSAPFGQSGPKSSVTLIACSTGQADGPGGVAHDFQRALSELGGPVTVHAPTRPALFGRDTATLGRAVGAIGGFTAVTDGGHFRTFGGRPGDEAIVGLVRELEQGNHAELPDGPIPLSDHDGTLALTSTVERQLADEAARTGELRLTSVQDLVARHDRPDVIWSAALTRLAGRPDIDVHTIVDTRRDPETGEWTRTPLPPMARGLLTVTGKGSWGEHELARPARLNPAWSTGPARETTPTRPDARDYAETLVEHHLDGASSPSVTVPADVADRFKADVTRLLDERPFRDFRPSLDELVHPGVVLTQDGYSANELVTDLRAAAVGRGPALAPLLGPDLFGLYRAPEPPEFLRGHDYRYLTAGQGIELLDVLDLAKGYQLASEHTDPANLADSREWTIETERDEEKLAAWAPGDVEPLTKVTATPLLMHAIWLGGPLRDAGTMHTFRQNFGGAADRLNESVVPVLWTDVPRWQTDLAFTTEPPADGPDPLADVRDFVGWAQEHGIRLANVDEVFTSENPMLLQEFYNSEALKQAGPGYAAASDILRMELLHRFGGLYTDGDNVVHNLNDVILAARSDEGYATHRVGTKIANSAFTMSKGHPFARAYLDQQRENYGKTQKNLMPANVNALGQEFFATPLGRVHRNSIMHRTGPEALSQTARRIGLASAQQLPGMSEIRMNSDASWLKPPPAGESAPPSPGRGETLELTQRVVQTLVRGLYNRDGDLHLTAVESTVNRHPEPDLVWHAALSYLAADPELAPLVRTVTDQRGYTGTVHDVQLPPAARVLLDIDPSRVHRNLGEVQRAATMREPGAVLVSDVETPLETAAGRLARALVEADDRGEPLTPIHVTGTGPHARVRAMEVAKELAGHLGREFGESRRDLLARVPVKIRAGERDTAGVTVSFRPEHGTAVEVDLGRSHVAHVFHGFSEPADAVARPWQHEGRTIGAHYTEASTEVTAFDALPRFSGEGTALVHDFTEHLRTNGFDLPLHLGTDPGFVDAVDRLPGVSYLVAGDHPLTDEDKRVLTELSRAAELDWWHRPMTPTGLVRLEDRSATLKLLSGVLGKLRHSVSFGPALDLTAAAADVARHERPDLVWSAALELATMSETVTGDTRYIIDRRLDPATGRWSPVELPEAARERFTVTGKAIWQDGAVYRPVRLHAEPGRLRDRDEQPPAPLPLTDERAVARWIAESIVERMADGLAAPRVAVSGPAEVRDRLVARIQADLAALTPAGVTPTAAAELVTVAPGNDAVATISLPLKPSPATLSPAETAVAVGLEEEFTLLQLHGVTDTLLGKQNPAAVGVLLDLATEVAGGADVGETADAVEILDRHGALDAALSAPDGRSLLRGHFRSILGRPDAESYARDLATAVRELASGSLSPDVVREAVRGALNGWRGDEVGEKGTLEQRVVRTRETLWLMRRFRVTNLAWLYRWRIAAAVRRYQEQEKAASAQQAAQLAKLTGGGAGDDR</sequence>
<feature type="compositionally biased region" description="Basic and acidic residues" evidence="1">
    <location>
        <begin position="166"/>
        <end position="182"/>
    </location>
</feature>
<dbReference type="InterPro" id="IPR024770">
    <property type="entry name" value="TcdA/TcdB_cat"/>
</dbReference>
<feature type="region of interest" description="Disordered" evidence="1">
    <location>
        <begin position="2539"/>
        <end position="2565"/>
    </location>
</feature>
<keyword evidence="3" id="KW-0808">Transferase</keyword>
<feature type="compositionally biased region" description="Basic and acidic residues" evidence="1">
    <location>
        <begin position="4300"/>
        <end position="4309"/>
    </location>
</feature>
<feature type="compositionally biased region" description="Basic and acidic residues" evidence="1">
    <location>
        <begin position="988"/>
        <end position="998"/>
    </location>
</feature>
<feature type="compositionally biased region" description="Pro residues" evidence="1">
    <location>
        <begin position="5056"/>
        <end position="5068"/>
    </location>
</feature>
<feature type="compositionally biased region" description="Polar residues" evidence="1">
    <location>
        <begin position="3031"/>
        <end position="3045"/>
    </location>
</feature>
<feature type="region of interest" description="Disordered" evidence="1">
    <location>
        <begin position="4110"/>
        <end position="4132"/>
    </location>
</feature>
<protein>
    <submittedName>
        <fullName evidence="3">Glycosyltransferase sugar-binding region containing DXD motif-containing protein</fullName>
    </submittedName>
</protein>
<feature type="region of interest" description="Disordered" evidence="1">
    <location>
        <begin position="3855"/>
        <end position="3897"/>
    </location>
</feature>
<feature type="compositionally biased region" description="Basic and acidic residues" evidence="1">
    <location>
        <begin position="4214"/>
        <end position="4227"/>
    </location>
</feature>
<feature type="compositionally biased region" description="Basic and acidic residues" evidence="1">
    <location>
        <begin position="354"/>
        <end position="371"/>
    </location>
</feature>
<feature type="region of interest" description="Disordered" evidence="1">
    <location>
        <begin position="1"/>
        <end position="371"/>
    </location>
</feature>
<dbReference type="Gene3D" id="3.90.550.20">
    <property type="match status" value="1"/>
</dbReference>
<accession>A0A1H8YNS2</accession>
<feature type="compositionally biased region" description="Basic and acidic residues" evidence="1">
    <location>
        <begin position="2273"/>
        <end position="2282"/>
    </location>
</feature>